<dbReference type="AlphaFoldDB" id="A0AAD4UMZ3"/>
<evidence type="ECO:0000256" key="1">
    <source>
        <dbReference type="SAM" id="MobiDB-lite"/>
    </source>
</evidence>
<gene>
    <name evidence="3" type="ORF">MG293_001396</name>
</gene>
<accession>A0AAD4UMZ3</accession>
<feature type="region of interest" description="Disordered" evidence="1">
    <location>
        <begin position="261"/>
        <end position="306"/>
    </location>
</feature>
<dbReference type="EMBL" id="JAKZEL010000001">
    <property type="protein sequence ID" value="KAI4549066.1"/>
    <property type="molecule type" value="Genomic_DNA"/>
</dbReference>
<name>A0AAD4UMZ3_OVIAM</name>
<feature type="domain" description="Olduvai" evidence="2">
    <location>
        <begin position="299"/>
        <end position="362"/>
    </location>
</feature>
<sequence length="482" mass="52857">MDESAVTRIRTEVAAATTQSTNHYTITARHSSCRRRSPCSYKADVISFQSLLLLDDNRDSRPDQKSLTEELTRKSKVKMKVAQSCQTLCNPMDCPLNSPGQNTGVGSLSLLQARTLGVGCHFLLQCMKVKSESEVAQSRPTLSDPVDCSLPGSPVPEIFQARVLEWGAIAVEDSQSCGMLTKSRPKKSEMRTPVADNKGSPDVWSKILSPYIFKEDIPHTLVRLRYFLELRGSLTPLLSLPEYEYELDSKQVQDLDFETHSPNENEAKRRRPPVPGMGQTPTPSPPSNHPGSTGAGPRQVAPGTGYSKLSMGLQEEEANEVLEDPLDEKYLMHSSQHDSHKPPSSNACVCDVQDPSSAVDRASKNTGVGCHFLLQCKKMKSESEVAQSCPTFSDPMDLNLPGSSVHGIFQARVLEWDAIAFSKGQHIRSAMDKPRPGKTTFVIMVSPLPGKGLSGWILRPQASGDERACHEISSTSDIRTHA</sequence>
<evidence type="ECO:0000313" key="4">
    <source>
        <dbReference type="Proteomes" id="UP001214576"/>
    </source>
</evidence>
<protein>
    <recommendedName>
        <fullName evidence="2">Olduvai domain-containing protein</fullName>
    </recommendedName>
</protein>
<dbReference type="InterPro" id="IPR010630">
    <property type="entry name" value="Olduvai_dom"/>
</dbReference>
<evidence type="ECO:0000313" key="3">
    <source>
        <dbReference type="EMBL" id="KAI4549066.1"/>
    </source>
</evidence>
<organism evidence="3 4">
    <name type="scientific">Ovis ammon polii</name>
    <dbReference type="NCBI Taxonomy" id="230172"/>
    <lineage>
        <taxon>Eukaryota</taxon>
        <taxon>Metazoa</taxon>
        <taxon>Chordata</taxon>
        <taxon>Craniata</taxon>
        <taxon>Vertebrata</taxon>
        <taxon>Euteleostomi</taxon>
        <taxon>Mammalia</taxon>
        <taxon>Eutheria</taxon>
        <taxon>Laurasiatheria</taxon>
        <taxon>Artiodactyla</taxon>
        <taxon>Ruminantia</taxon>
        <taxon>Pecora</taxon>
        <taxon>Bovidae</taxon>
        <taxon>Caprinae</taxon>
        <taxon>Ovis</taxon>
    </lineage>
</organism>
<dbReference type="Proteomes" id="UP001214576">
    <property type="component" value="Unassembled WGS sequence"/>
</dbReference>
<reference evidence="3" key="1">
    <citation type="submission" date="2022-03" db="EMBL/GenBank/DDBJ databases">
        <title>Genomic analyses of argali, domestic sheep and their hybrids provide insights into chromosomal evolution, heterosis and genetic basis of agronomic traits.</title>
        <authorList>
            <person name="Li M."/>
        </authorList>
    </citation>
    <scope>NUCLEOTIDE SEQUENCE</scope>
    <source>
        <strain evidence="3">CAU-MHL-2022a</strain>
        <tissue evidence="3">Skin</tissue>
    </source>
</reference>
<proteinExistence type="predicted"/>
<feature type="region of interest" description="Disordered" evidence="1">
    <location>
        <begin position="180"/>
        <end position="199"/>
    </location>
</feature>
<comment type="caution">
    <text evidence="3">The sequence shown here is derived from an EMBL/GenBank/DDBJ whole genome shotgun (WGS) entry which is preliminary data.</text>
</comment>
<keyword evidence="4" id="KW-1185">Reference proteome</keyword>
<evidence type="ECO:0000259" key="2">
    <source>
        <dbReference type="SMART" id="SM01148"/>
    </source>
</evidence>
<dbReference type="SMART" id="SM01148">
    <property type="entry name" value="DUF1220"/>
    <property type="match status" value="1"/>
</dbReference>